<evidence type="ECO:0008006" key="3">
    <source>
        <dbReference type="Google" id="ProtNLM"/>
    </source>
</evidence>
<reference evidence="1 2" key="1">
    <citation type="submission" date="2024-02" db="EMBL/GenBank/DDBJ databases">
        <authorList>
            <person name="Chen Y."/>
            <person name="Shah S."/>
            <person name="Dougan E. K."/>
            <person name="Thang M."/>
            <person name="Chan C."/>
        </authorList>
    </citation>
    <scope>NUCLEOTIDE SEQUENCE [LARGE SCALE GENOMIC DNA]</scope>
</reference>
<dbReference type="InterPro" id="IPR016024">
    <property type="entry name" value="ARM-type_fold"/>
</dbReference>
<dbReference type="EMBL" id="CAXAMN010000336">
    <property type="protein sequence ID" value="CAK8987819.1"/>
    <property type="molecule type" value="Genomic_DNA"/>
</dbReference>
<evidence type="ECO:0000313" key="2">
    <source>
        <dbReference type="Proteomes" id="UP001642484"/>
    </source>
</evidence>
<accession>A0ABP0HEQ2</accession>
<dbReference type="Proteomes" id="UP001642484">
    <property type="component" value="Unassembled WGS sequence"/>
</dbReference>
<protein>
    <recommendedName>
        <fullName evidence="3">Armadillo repeat-containing protein 8</fullName>
    </recommendedName>
</protein>
<dbReference type="InterPro" id="IPR011989">
    <property type="entry name" value="ARM-like"/>
</dbReference>
<evidence type="ECO:0000313" key="1">
    <source>
        <dbReference type="EMBL" id="CAK8987819.1"/>
    </source>
</evidence>
<gene>
    <name evidence="1" type="ORF">CCMP2556_LOCUS1013</name>
</gene>
<sequence length="272" mass="29498">MLRYSDPQHLAVLLIRGAIERLVFLLETASREVQARACHALQRVACASTRGMQALLVCEPLPALKEMMESEDPAVQLEGTVLVANTIAFGGPHVEEVLKIGCVPLLLECLRGREETYPETRRAAARGLCALNKRAPQPELWEAPMVAAVLGALPSDASALDFLVSVLRLTPGDLSQKLREAACAFLENCGLDDSLQGQVGGATEPSIDCGGLLKFTRRLAVGEVLQAQAIWRRQLPFGSLEMNSSACHRGGQPLEGLEPRCRLLKEMLPVWG</sequence>
<dbReference type="SUPFAM" id="SSF48371">
    <property type="entry name" value="ARM repeat"/>
    <property type="match status" value="1"/>
</dbReference>
<proteinExistence type="predicted"/>
<keyword evidence="2" id="KW-1185">Reference proteome</keyword>
<dbReference type="SMART" id="SM00185">
    <property type="entry name" value="ARM"/>
    <property type="match status" value="2"/>
</dbReference>
<name>A0ABP0HEQ2_9DINO</name>
<comment type="caution">
    <text evidence="1">The sequence shown here is derived from an EMBL/GenBank/DDBJ whole genome shotgun (WGS) entry which is preliminary data.</text>
</comment>
<organism evidence="1 2">
    <name type="scientific">Durusdinium trenchii</name>
    <dbReference type="NCBI Taxonomy" id="1381693"/>
    <lineage>
        <taxon>Eukaryota</taxon>
        <taxon>Sar</taxon>
        <taxon>Alveolata</taxon>
        <taxon>Dinophyceae</taxon>
        <taxon>Suessiales</taxon>
        <taxon>Symbiodiniaceae</taxon>
        <taxon>Durusdinium</taxon>
    </lineage>
</organism>
<dbReference type="InterPro" id="IPR000225">
    <property type="entry name" value="Armadillo"/>
</dbReference>
<dbReference type="Gene3D" id="1.25.10.10">
    <property type="entry name" value="Leucine-rich Repeat Variant"/>
    <property type="match status" value="1"/>
</dbReference>